<dbReference type="AlphaFoldDB" id="A0AAV4BNI6"/>
<gene>
    <name evidence="2" type="ORF">PoB_004742200</name>
</gene>
<accession>A0AAV4BNI6</accession>
<comment type="caution">
    <text evidence="2">The sequence shown here is derived from an EMBL/GenBank/DDBJ whole genome shotgun (WGS) entry which is preliminary data.</text>
</comment>
<dbReference type="EMBL" id="BLXT01005227">
    <property type="protein sequence ID" value="GFO20917.1"/>
    <property type="molecule type" value="Genomic_DNA"/>
</dbReference>
<sequence length="87" mass="10674">MKTIAVKTTRSRSSSNRRRRRTTRSRRKKRRRRKRIRKRRRRRKRLPGEQPRLMVRWKLACSLIGRKDASHQKPYHVADIGVLWTSV</sequence>
<feature type="compositionally biased region" description="Basic residues" evidence="1">
    <location>
        <begin position="15"/>
        <end position="45"/>
    </location>
</feature>
<keyword evidence="3" id="KW-1185">Reference proteome</keyword>
<feature type="region of interest" description="Disordered" evidence="1">
    <location>
        <begin position="1"/>
        <end position="50"/>
    </location>
</feature>
<protein>
    <submittedName>
        <fullName evidence="2">Uncharacterized protein</fullName>
    </submittedName>
</protein>
<evidence type="ECO:0000313" key="3">
    <source>
        <dbReference type="Proteomes" id="UP000735302"/>
    </source>
</evidence>
<dbReference type="Proteomes" id="UP000735302">
    <property type="component" value="Unassembled WGS sequence"/>
</dbReference>
<proteinExistence type="predicted"/>
<name>A0AAV4BNI6_9GAST</name>
<reference evidence="2 3" key="1">
    <citation type="journal article" date="2021" name="Elife">
        <title>Chloroplast acquisition without the gene transfer in kleptoplastic sea slugs, Plakobranchus ocellatus.</title>
        <authorList>
            <person name="Maeda T."/>
            <person name="Takahashi S."/>
            <person name="Yoshida T."/>
            <person name="Shimamura S."/>
            <person name="Takaki Y."/>
            <person name="Nagai Y."/>
            <person name="Toyoda A."/>
            <person name="Suzuki Y."/>
            <person name="Arimoto A."/>
            <person name="Ishii H."/>
            <person name="Satoh N."/>
            <person name="Nishiyama T."/>
            <person name="Hasebe M."/>
            <person name="Maruyama T."/>
            <person name="Minagawa J."/>
            <person name="Obokata J."/>
            <person name="Shigenobu S."/>
        </authorList>
    </citation>
    <scope>NUCLEOTIDE SEQUENCE [LARGE SCALE GENOMIC DNA]</scope>
</reference>
<organism evidence="2 3">
    <name type="scientific">Plakobranchus ocellatus</name>
    <dbReference type="NCBI Taxonomy" id="259542"/>
    <lineage>
        <taxon>Eukaryota</taxon>
        <taxon>Metazoa</taxon>
        <taxon>Spiralia</taxon>
        <taxon>Lophotrochozoa</taxon>
        <taxon>Mollusca</taxon>
        <taxon>Gastropoda</taxon>
        <taxon>Heterobranchia</taxon>
        <taxon>Euthyneura</taxon>
        <taxon>Panpulmonata</taxon>
        <taxon>Sacoglossa</taxon>
        <taxon>Placobranchoidea</taxon>
        <taxon>Plakobranchidae</taxon>
        <taxon>Plakobranchus</taxon>
    </lineage>
</organism>
<evidence type="ECO:0000256" key="1">
    <source>
        <dbReference type="SAM" id="MobiDB-lite"/>
    </source>
</evidence>
<evidence type="ECO:0000313" key="2">
    <source>
        <dbReference type="EMBL" id="GFO20917.1"/>
    </source>
</evidence>